<proteinExistence type="predicted"/>
<organism evidence="1 2">
    <name type="scientific">Janthinobacterium tructae</name>
    <dbReference type="NCBI Taxonomy" id="2590869"/>
    <lineage>
        <taxon>Bacteria</taxon>
        <taxon>Pseudomonadati</taxon>
        <taxon>Pseudomonadota</taxon>
        <taxon>Betaproteobacteria</taxon>
        <taxon>Burkholderiales</taxon>
        <taxon>Oxalobacteraceae</taxon>
        <taxon>Janthinobacterium</taxon>
    </lineage>
</organism>
<protein>
    <submittedName>
        <fullName evidence="1">Uncharacterized protein</fullName>
    </submittedName>
</protein>
<dbReference type="EMBL" id="CP041185">
    <property type="protein sequence ID" value="QDG69786.1"/>
    <property type="molecule type" value="Genomic_DNA"/>
</dbReference>
<name>A0A4Y6RB09_9BURK</name>
<dbReference type="Proteomes" id="UP000316665">
    <property type="component" value="Chromosome"/>
</dbReference>
<keyword evidence="2" id="KW-1185">Reference proteome</keyword>
<dbReference type="KEGG" id="jas:FJQ89_04680"/>
<dbReference type="OrthoDB" id="8707339at2"/>
<evidence type="ECO:0000313" key="1">
    <source>
        <dbReference type="EMBL" id="QDG69786.1"/>
    </source>
</evidence>
<dbReference type="RefSeq" id="WP_141169250.1">
    <property type="nucleotide sequence ID" value="NZ_CP041185.1"/>
</dbReference>
<dbReference type="AlphaFoldDB" id="A0A4Y6RB09"/>
<gene>
    <name evidence="1" type="ORF">FJQ89_04680</name>
</gene>
<reference evidence="1 2" key="1">
    <citation type="submission" date="2019-06" db="EMBL/GenBank/DDBJ databases">
        <title>Complete genome sequence of Janthinobacterium sp. SNU WT3 isolated from diseased rainbow trout.</title>
        <authorList>
            <person name="Oh W.T."/>
            <person name="Park S.C."/>
        </authorList>
    </citation>
    <scope>NUCLEOTIDE SEQUENCE [LARGE SCALE GENOMIC DNA]</scope>
    <source>
        <strain evidence="1 2">SNU WT3</strain>
    </source>
</reference>
<evidence type="ECO:0000313" key="2">
    <source>
        <dbReference type="Proteomes" id="UP000316665"/>
    </source>
</evidence>
<accession>A0A4Y6RB09</accession>
<sequence length="85" mass="9133">MDKIIVLQISDNDGVDLNGAKLRSASDVAEALEKMCPENSGVTVSIEASESIYYESIGKAIYGSQRAGFSGERLRILVDGKPLEI</sequence>